<dbReference type="InParanoid" id="F1Z7M9"/>
<dbReference type="InterPro" id="IPR001492">
    <property type="entry name" value="Flagellin"/>
</dbReference>
<keyword evidence="4" id="KW-0975">Bacterial flagellum</keyword>
<dbReference type="SUPFAM" id="SSF64518">
    <property type="entry name" value="Phase 1 flagellin"/>
    <property type="match status" value="1"/>
</dbReference>
<proteinExistence type="inferred from homology"/>
<organism evidence="6 7">
    <name type="scientific">Novosphingobium nitrogenifigens DSM 19370</name>
    <dbReference type="NCBI Taxonomy" id="983920"/>
    <lineage>
        <taxon>Bacteria</taxon>
        <taxon>Pseudomonadati</taxon>
        <taxon>Pseudomonadota</taxon>
        <taxon>Alphaproteobacteria</taxon>
        <taxon>Sphingomonadales</taxon>
        <taxon>Sphingomonadaceae</taxon>
        <taxon>Novosphingobium</taxon>
    </lineage>
</organism>
<dbReference type="OrthoDB" id="7389561at2"/>
<dbReference type="GO" id="GO:0009288">
    <property type="term" value="C:bacterial-type flagellum"/>
    <property type="evidence" value="ECO:0007669"/>
    <property type="project" value="UniProtKB-SubCell"/>
</dbReference>
<feature type="domain" description="Flagellin N-terminal" evidence="5">
    <location>
        <begin position="7"/>
        <end position="141"/>
    </location>
</feature>
<gene>
    <name evidence="6" type="ORF">Y88_1575</name>
</gene>
<dbReference type="PANTHER" id="PTHR42792:SF1">
    <property type="entry name" value="FLAGELLAR HOOK-ASSOCIATED PROTEIN 3"/>
    <property type="match status" value="1"/>
</dbReference>
<keyword evidence="6" id="KW-0969">Cilium</keyword>
<keyword evidence="7" id="KW-1185">Reference proteome</keyword>
<comment type="similarity">
    <text evidence="3">Belongs to the bacterial flagellin family.</text>
</comment>
<dbReference type="FunCoup" id="F1Z7M9">
    <property type="interactions" value="59"/>
</dbReference>
<keyword evidence="6" id="KW-0282">Flagellum</keyword>
<evidence type="ECO:0000313" key="6">
    <source>
        <dbReference type="EMBL" id="EGD59420.1"/>
    </source>
</evidence>
<dbReference type="RefSeq" id="WP_008067764.1">
    <property type="nucleotide sequence ID" value="NZ_AQWK01000013.1"/>
</dbReference>
<dbReference type="AlphaFoldDB" id="F1Z7M9"/>
<dbReference type="InterPro" id="IPR001029">
    <property type="entry name" value="Flagellin_N"/>
</dbReference>
<evidence type="ECO:0000313" key="7">
    <source>
        <dbReference type="Proteomes" id="UP000004728"/>
    </source>
</evidence>
<evidence type="ECO:0000256" key="2">
    <source>
        <dbReference type="ARBA" id="ARBA00004613"/>
    </source>
</evidence>
<evidence type="ECO:0000256" key="3">
    <source>
        <dbReference type="ARBA" id="ARBA00005709"/>
    </source>
</evidence>
<dbReference type="Proteomes" id="UP000004728">
    <property type="component" value="Unassembled WGS sequence"/>
</dbReference>
<dbReference type="Gene3D" id="1.20.1330.10">
    <property type="entry name" value="f41 fragment of flagellin, N-terminal domain"/>
    <property type="match status" value="1"/>
</dbReference>
<dbReference type="EMBL" id="AEWJ01000033">
    <property type="protein sequence ID" value="EGD59420.1"/>
    <property type="molecule type" value="Genomic_DNA"/>
</dbReference>
<comment type="subcellular location">
    <subcellularLocation>
        <location evidence="1">Bacterial flagellum</location>
    </subcellularLocation>
    <subcellularLocation>
        <location evidence="2">Secreted</location>
    </subcellularLocation>
</comment>
<keyword evidence="6" id="KW-0966">Cell projection</keyword>
<dbReference type="eggNOG" id="COG1344">
    <property type="taxonomic scope" value="Bacteria"/>
</dbReference>
<protein>
    <submittedName>
        <fullName evidence="6">Flagellar hook-associated protein FlgL</fullName>
    </submittedName>
</protein>
<dbReference type="GO" id="GO:0005198">
    <property type="term" value="F:structural molecule activity"/>
    <property type="evidence" value="ECO:0007669"/>
    <property type="project" value="InterPro"/>
</dbReference>
<reference evidence="6 7" key="1">
    <citation type="journal article" date="2012" name="J. Bacteriol.">
        <title>Draft Genome Sequence of Novosphingobium nitrogenifigens Y88T.</title>
        <authorList>
            <person name="Strabala T.J."/>
            <person name="Macdonald L."/>
            <person name="Liu V."/>
            <person name="Smit A.M."/>
        </authorList>
    </citation>
    <scope>NUCLEOTIDE SEQUENCE [LARGE SCALE GENOMIC DNA]</scope>
    <source>
        <strain evidence="6 7">DSM 19370</strain>
    </source>
</reference>
<dbReference type="Pfam" id="PF00669">
    <property type="entry name" value="Flagellin_N"/>
    <property type="match status" value="1"/>
</dbReference>
<evidence type="ECO:0000259" key="5">
    <source>
        <dbReference type="Pfam" id="PF00669"/>
    </source>
</evidence>
<comment type="caution">
    <text evidence="6">The sequence shown here is derived from an EMBL/GenBank/DDBJ whole genome shotgun (WGS) entry which is preliminary data.</text>
</comment>
<dbReference type="STRING" id="983920.Y88_1575"/>
<evidence type="ECO:0000256" key="1">
    <source>
        <dbReference type="ARBA" id="ARBA00004365"/>
    </source>
</evidence>
<accession>F1Z7M9</accession>
<evidence type="ECO:0000256" key="4">
    <source>
        <dbReference type="ARBA" id="ARBA00023143"/>
    </source>
</evidence>
<dbReference type="GO" id="GO:0005576">
    <property type="term" value="C:extracellular region"/>
    <property type="evidence" value="ECO:0007669"/>
    <property type="project" value="UniProtKB-SubCell"/>
</dbReference>
<dbReference type="PANTHER" id="PTHR42792">
    <property type="entry name" value="FLAGELLIN"/>
    <property type="match status" value="1"/>
</dbReference>
<name>F1Z7M9_9SPHN</name>
<sequence>MTISTTSTQTFFTNSAQQLASLQSQANDVQTSISTGSKFSTASQDPLAASQMRMLSLQDNAATVDAASASKATTDLKLADSAMTQMVNDIARAQQLATQAANGALSDTERASIGNELAQIHTDLVGLANSRDSDGNALFGGGAQGKAYTLDASGNATYAGNAQAQSLSIGGGQSVQRSVTGPEMLSFKDSSGNTTDLLTVVKSLADTLKAGGTGSQAAANGALTSLSTALDTMSTAQTVVGSRESWIALNTQNQTAMNEARAKTESTVGDTDVSAAAIKLQQLTTALQASQASFMRLSSLSLFDVLK</sequence>
<dbReference type="HOGENOM" id="CLU_024437_1_0_5"/>